<protein>
    <recommendedName>
        <fullName evidence="5 6">Peptide chain release factor 1</fullName>
        <shortName evidence="5">RF-1</shortName>
    </recommendedName>
</protein>
<proteinExistence type="inferred from homology"/>
<dbReference type="Gene3D" id="6.10.140.1950">
    <property type="match status" value="1"/>
</dbReference>
<comment type="caution">
    <text evidence="9">The sequence shown here is derived from an EMBL/GenBank/DDBJ whole genome shotgun (WGS) entry which is preliminary data.</text>
</comment>
<dbReference type="Proteomes" id="UP000054172">
    <property type="component" value="Unassembled WGS sequence"/>
</dbReference>
<dbReference type="AlphaFoldDB" id="A0A0Q4B196"/>
<keyword evidence="10" id="KW-1185">Reference proteome</keyword>
<evidence type="ECO:0000256" key="5">
    <source>
        <dbReference type="HAMAP-Rule" id="MF_00093"/>
    </source>
</evidence>
<dbReference type="Gene3D" id="3.30.70.1660">
    <property type="match status" value="1"/>
</dbReference>
<dbReference type="FunFam" id="3.30.160.20:FF:000004">
    <property type="entry name" value="Peptide chain release factor 1"/>
    <property type="match status" value="1"/>
</dbReference>
<dbReference type="HAMAP" id="MF_00093">
    <property type="entry name" value="Rel_fac_1"/>
    <property type="match status" value="1"/>
</dbReference>
<comment type="function">
    <text evidence="1 5">Peptide chain release factor 1 directs the termination of translation in response to the peptide chain termination codons UAG and UAA.</text>
</comment>
<comment type="similarity">
    <text evidence="2 5">Belongs to the prokaryotic/mitochondrial release factor family.</text>
</comment>
<dbReference type="InterPro" id="IPR050057">
    <property type="entry name" value="Prokaryotic/Mito_RF"/>
</dbReference>
<sequence length="363" mass="40673">MATDQKGLLEKLQSIAERFDELGRQIAEPEAMADMKRFVALNKEYKELTPIVEVQRKYADLLSNITNARTLLEHESDEELRAMAKEELELMEGQVEPMEEEIRLLLLPQDPQDAKNAIVEIRAGTGGDEASIFAGDLFRMYSRFAEAKGWKLEVSSASEGTMGGFKEIVFSLSGQGVYGIMKYESGVHRVQRVPQTETQGRVHTSAASVVVLPEAEEFDIDLKMEDIRKDTYCSSGPGGQSVNTTYSAVRLTHIPTGLVVQCQDQKSQIKNLEKALAELRTRLYNIEYQKYLDGIASQRKTMVSTGDRSAKIRTYNYPQGRVTDHRINYTVYDLAGVMDGDLTTLIEQLQIAENAERLRASGA</sequence>
<comment type="PTM">
    <text evidence="5">Methylated by PrmC. Methylation increases the termination efficiency of RF1.</text>
</comment>
<dbReference type="STRING" id="1702214.AL399_03675"/>
<evidence type="ECO:0000256" key="6">
    <source>
        <dbReference type="NCBIfam" id="TIGR00019"/>
    </source>
</evidence>
<evidence type="ECO:0000313" key="9">
    <source>
        <dbReference type="EMBL" id="KQM09055.1"/>
    </source>
</evidence>
<feature type="modified residue" description="N5-methylglutamine" evidence="5">
    <location>
        <position position="240"/>
    </location>
</feature>
<name>A0A0Q4B196_9BACT</name>
<dbReference type="SMART" id="SM00937">
    <property type="entry name" value="PCRF"/>
    <property type="match status" value="1"/>
</dbReference>
<organism evidence="9 10">
    <name type="scientific">Candidatus [Bacteroides] periocalifornicus</name>
    <dbReference type="NCBI Taxonomy" id="1702214"/>
    <lineage>
        <taxon>Bacteria</taxon>
        <taxon>Pseudomonadati</taxon>
        <taxon>Bacteroidota</taxon>
    </lineage>
</organism>
<dbReference type="FunFam" id="3.30.70.1660:FF:000002">
    <property type="entry name" value="Peptide chain release factor 1"/>
    <property type="match status" value="1"/>
</dbReference>
<dbReference type="InterPro" id="IPR045853">
    <property type="entry name" value="Pep_chain_release_fac_I_sf"/>
</dbReference>
<dbReference type="PATRIC" id="fig|1702214.3.peg.1340"/>
<evidence type="ECO:0000256" key="7">
    <source>
        <dbReference type="SAM" id="Coils"/>
    </source>
</evidence>
<dbReference type="Pfam" id="PF03462">
    <property type="entry name" value="PCRF"/>
    <property type="match status" value="1"/>
</dbReference>
<reference evidence="9" key="1">
    <citation type="submission" date="2015-08" db="EMBL/GenBank/DDBJ databases">
        <title>Candidatus Bacteriodes Periocalifornicus.</title>
        <authorList>
            <person name="McLean J.S."/>
            <person name="Kelley S."/>
        </authorList>
    </citation>
    <scope>NUCLEOTIDE SEQUENCE [LARGE SCALE GENOMIC DNA]</scope>
    <source>
        <strain evidence="9">12B</strain>
    </source>
</reference>
<dbReference type="PANTHER" id="PTHR43804">
    <property type="entry name" value="LD18447P"/>
    <property type="match status" value="1"/>
</dbReference>
<dbReference type="PANTHER" id="PTHR43804:SF7">
    <property type="entry name" value="LD18447P"/>
    <property type="match status" value="1"/>
</dbReference>
<evidence type="ECO:0000313" key="10">
    <source>
        <dbReference type="Proteomes" id="UP000054172"/>
    </source>
</evidence>
<dbReference type="GO" id="GO:0016149">
    <property type="term" value="F:translation release factor activity, codon specific"/>
    <property type="evidence" value="ECO:0007669"/>
    <property type="project" value="UniProtKB-UniRule"/>
</dbReference>
<evidence type="ECO:0000256" key="1">
    <source>
        <dbReference type="ARBA" id="ARBA00002986"/>
    </source>
</evidence>
<comment type="subcellular location">
    <subcellularLocation>
        <location evidence="5">Cytoplasm</location>
    </subcellularLocation>
</comment>
<dbReference type="InterPro" id="IPR004373">
    <property type="entry name" value="RF-1"/>
</dbReference>
<keyword evidence="4 5" id="KW-0648">Protein biosynthesis</keyword>
<feature type="coiled-coil region" evidence="7">
    <location>
        <begin position="262"/>
        <end position="289"/>
    </location>
</feature>
<dbReference type="GO" id="GO:0005737">
    <property type="term" value="C:cytoplasm"/>
    <property type="evidence" value="ECO:0007669"/>
    <property type="project" value="UniProtKB-SubCell"/>
</dbReference>
<dbReference type="NCBIfam" id="NF001859">
    <property type="entry name" value="PRK00591.1"/>
    <property type="match status" value="1"/>
</dbReference>
<keyword evidence="7" id="KW-0175">Coiled coil</keyword>
<gene>
    <name evidence="5" type="primary">prfA</name>
    <name evidence="9" type="ORF">AL399_03675</name>
</gene>
<evidence type="ECO:0000259" key="8">
    <source>
        <dbReference type="SMART" id="SM00937"/>
    </source>
</evidence>
<feature type="domain" description="Peptide chain release factor" evidence="8">
    <location>
        <begin position="70"/>
        <end position="184"/>
    </location>
</feature>
<dbReference type="SUPFAM" id="SSF75620">
    <property type="entry name" value="Release factor"/>
    <property type="match status" value="1"/>
</dbReference>
<dbReference type="Gene3D" id="3.30.160.20">
    <property type="match status" value="1"/>
</dbReference>
<keyword evidence="3 5" id="KW-0488">Methylation</keyword>
<evidence type="ECO:0000256" key="4">
    <source>
        <dbReference type="ARBA" id="ARBA00022917"/>
    </source>
</evidence>
<dbReference type="NCBIfam" id="TIGR00019">
    <property type="entry name" value="prfA"/>
    <property type="match status" value="1"/>
</dbReference>
<dbReference type="Pfam" id="PF00472">
    <property type="entry name" value="RF-1"/>
    <property type="match status" value="1"/>
</dbReference>
<evidence type="ECO:0000256" key="3">
    <source>
        <dbReference type="ARBA" id="ARBA00022481"/>
    </source>
</evidence>
<dbReference type="InterPro" id="IPR000352">
    <property type="entry name" value="Pep_chain_release_fac_I"/>
</dbReference>
<dbReference type="InterPro" id="IPR005139">
    <property type="entry name" value="PCRF"/>
</dbReference>
<evidence type="ECO:0000256" key="2">
    <source>
        <dbReference type="ARBA" id="ARBA00010835"/>
    </source>
</evidence>
<keyword evidence="5" id="KW-0963">Cytoplasm</keyword>
<dbReference type="EMBL" id="LIIK01000013">
    <property type="protein sequence ID" value="KQM09055.1"/>
    <property type="molecule type" value="Genomic_DNA"/>
</dbReference>
<accession>A0A0Q4B196</accession>